<protein>
    <submittedName>
        <fullName evidence="1">13170_t:CDS:1</fullName>
    </submittedName>
</protein>
<sequence length="104" mass="11874">ISKLFIAELYISDLAIQNKIFDKGKTCELPAEEKMDYDPLVDSGNKGKQFNIEFLVSLSMDFSDFQPTILVSNPKAKTYKDIKLQDKVSDYFDKKPVTGHIHII</sequence>
<dbReference type="Proteomes" id="UP000789920">
    <property type="component" value="Unassembled WGS sequence"/>
</dbReference>
<comment type="caution">
    <text evidence="1">The sequence shown here is derived from an EMBL/GenBank/DDBJ whole genome shotgun (WGS) entry which is preliminary data.</text>
</comment>
<gene>
    <name evidence="1" type="ORF">RPERSI_LOCUS33300</name>
</gene>
<evidence type="ECO:0000313" key="2">
    <source>
        <dbReference type="Proteomes" id="UP000789920"/>
    </source>
</evidence>
<accession>A0ACA9SPD7</accession>
<dbReference type="EMBL" id="CAJVQC010143502">
    <property type="protein sequence ID" value="CAG8844643.1"/>
    <property type="molecule type" value="Genomic_DNA"/>
</dbReference>
<proteinExistence type="predicted"/>
<evidence type="ECO:0000313" key="1">
    <source>
        <dbReference type="EMBL" id="CAG8844643.1"/>
    </source>
</evidence>
<feature type="non-terminal residue" evidence="1">
    <location>
        <position position="104"/>
    </location>
</feature>
<organism evidence="1 2">
    <name type="scientific">Racocetra persica</name>
    <dbReference type="NCBI Taxonomy" id="160502"/>
    <lineage>
        <taxon>Eukaryota</taxon>
        <taxon>Fungi</taxon>
        <taxon>Fungi incertae sedis</taxon>
        <taxon>Mucoromycota</taxon>
        <taxon>Glomeromycotina</taxon>
        <taxon>Glomeromycetes</taxon>
        <taxon>Diversisporales</taxon>
        <taxon>Gigasporaceae</taxon>
        <taxon>Racocetra</taxon>
    </lineage>
</organism>
<name>A0ACA9SPD7_9GLOM</name>
<keyword evidence="2" id="KW-1185">Reference proteome</keyword>
<feature type="non-terminal residue" evidence="1">
    <location>
        <position position="1"/>
    </location>
</feature>
<reference evidence="1" key="1">
    <citation type="submission" date="2021-06" db="EMBL/GenBank/DDBJ databases">
        <authorList>
            <person name="Kallberg Y."/>
            <person name="Tangrot J."/>
            <person name="Rosling A."/>
        </authorList>
    </citation>
    <scope>NUCLEOTIDE SEQUENCE</scope>
    <source>
        <strain evidence="1">MA461A</strain>
    </source>
</reference>